<evidence type="ECO:0000256" key="17">
    <source>
        <dbReference type="PIRSR" id="PIRSR600823-4"/>
    </source>
</evidence>
<dbReference type="SUPFAM" id="SSF48113">
    <property type="entry name" value="Heme-dependent peroxidases"/>
    <property type="match status" value="1"/>
</dbReference>
<feature type="disulfide bond" evidence="18">
    <location>
        <begin position="203"/>
        <end position="233"/>
    </location>
</feature>
<evidence type="ECO:0000259" key="20">
    <source>
        <dbReference type="PROSITE" id="PS50873"/>
    </source>
</evidence>
<comment type="similarity">
    <text evidence="19">Belongs to the peroxidase family. Classical plant (class III) peroxidase subfamily.</text>
</comment>
<evidence type="ECO:0000256" key="19">
    <source>
        <dbReference type="RuleBase" id="RU362060"/>
    </source>
</evidence>
<dbReference type="Gene3D" id="1.10.420.10">
    <property type="entry name" value="Peroxidase, domain 2"/>
    <property type="match status" value="1"/>
</dbReference>
<dbReference type="OrthoDB" id="2113341at2759"/>
<dbReference type="Proteomes" id="UP000596660">
    <property type="component" value="Unplaced"/>
</dbReference>
<dbReference type="OMA" id="HYMEDAD"/>
<feature type="binding site" evidence="16">
    <location>
        <position position="78"/>
    </location>
    <ligand>
        <name>Ca(2+)</name>
        <dbReference type="ChEBI" id="CHEBI:29108"/>
        <label>1</label>
    </ligand>
</feature>
<comment type="cofactor">
    <cofactor evidence="16 19">
        <name>Ca(2+)</name>
        <dbReference type="ChEBI" id="CHEBI:29108"/>
    </cofactor>
    <text evidence="16 19">Binds 2 calcium ions per subunit.</text>
</comment>
<keyword evidence="8 19" id="KW-0732">Signal</keyword>
<comment type="function">
    <text evidence="2">Removal of H(2)O(2), oxidation of toxic reductants, biosynthesis and degradation of lignin, suberization, auxin catabolism, response to environmental stresses such as wounding, pathogen attack and oxidative stress. These functions might be dependent on each isozyme/isoform in each plant tissue.</text>
</comment>
<evidence type="ECO:0000256" key="1">
    <source>
        <dbReference type="ARBA" id="ARBA00000189"/>
    </source>
</evidence>
<dbReference type="GO" id="GO:0046872">
    <property type="term" value="F:metal ion binding"/>
    <property type="evidence" value="ECO:0007669"/>
    <property type="project" value="UniProtKB-UniRule"/>
</dbReference>
<name>A0A803MW41_CHEQI</name>
<evidence type="ECO:0000256" key="12">
    <source>
        <dbReference type="ARBA" id="ARBA00023157"/>
    </source>
</evidence>
<protein>
    <recommendedName>
        <fullName evidence="3 19">Peroxidase</fullName>
        <ecNumber evidence="3 19">1.11.1.7</ecNumber>
    </recommendedName>
</protein>
<feature type="disulfide bond" evidence="18">
    <location>
        <begin position="76"/>
        <end position="81"/>
    </location>
</feature>
<keyword evidence="22" id="KW-1185">Reference proteome</keyword>
<keyword evidence="9 16" id="KW-0106">Calcium</keyword>
<dbReference type="AlphaFoldDB" id="A0A803MW41"/>
<feature type="disulfide bond" evidence="18">
    <location>
        <begin position="41"/>
        <end position="119"/>
    </location>
</feature>
<feature type="binding site" evidence="16">
    <location>
        <position position="84"/>
    </location>
    <ligand>
        <name>Ca(2+)</name>
        <dbReference type="ChEBI" id="CHEBI:29108"/>
        <label>1</label>
    </ligand>
</feature>
<organism evidence="21 22">
    <name type="scientific">Chenopodium quinoa</name>
    <name type="common">Quinoa</name>
    <dbReference type="NCBI Taxonomy" id="63459"/>
    <lineage>
        <taxon>Eukaryota</taxon>
        <taxon>Viridiplantae</taxon>
        <taxon>Streptophyta</taxon>
        <taxon>Embryophyta</taxon>
        <taxon>Tracheophyta</taxon>
        <taxon>Spermatophyta</taxon>
        <taxon>Magnoliopsida</taxon>
        <taxon>eudicotyledons</taxon>
        <taxon>Gunneridae</taxon>
        <taxon>Pentapetalae</taxon>
        <taxon>Caryophyllales</taxon>
        <taxon>Chenopodiaceae</taxon>
        <taxon>Chenopodioideae</taxon>
        <taxon>Atripliceae</taxon>
        <taxon>Chenopodium</taxon>
    </lineage>
</organism>
<evidence type="ECO:0000313" key="22">
    <source>
        <dbReference type="Proteomes" id="UP000596660"/>
    </source>
</evidence>
<dbReference type="InterPro" id="IPR010255">
    <property type="entry name" value="Haem_peroxidase_sf"/>
</dbReference>
<evidence type="ECO:0000313" key="21">
    <source>
        <dbReference type="EnsemblPlants" id="AUR62036206-RA:cds"/>
    </source>
</evidence>
<keyword evidence="4 19" id="KW-0964">Secreted</keyword>
<feature type="binding site" evidence="16">
    <location>
        <position position="246"/>
    </location>
    <ligand>
        <name>Ca(2+)</name>
        <dbReference type="ChEBI" id="CHEBI:29108"/>
        <label>2</label>
    </ligand>
</feature>
<keyword evidence="13 19" id="KW-0376">Hydrogen peroxide</keyword>
<feature type="binding site" evidence="16">
    <location>
        <position position="75"/>
    </location>
    <ligand>
        <name>Ca(2+)</name>
        <dbReference type="ChEBI" id="CHEBI:29108"/>
        <label>1</label>
    </ligand>
</feature>
<evidence type="ECO:0000256" key="10">
    <source>
        <dbReference type="ARBA" id="ARBA00023002"/>
    </source>
</evidence>
<dbReference type="Pfam" id="PF00141">
    <property type="entry name" value="peroxidase"/>
    <property type="match status" value="1"/>
</dbReference>
<dbReference type="PANTHER" id="PTHR31517:SF59">
    <property type="entry name" value="PEROXIDASE"/>
    <property type="match status" value="1"/>
</dbReference>
<feature type="binding site" evidence="16">
    <location>
        <position position="80"/>
    </location>
    <ligand>
        <name>Ca(2+)</name>
        <dbReference type="ChEBI" id="CHEBI:29108"/>
        <label>1</label>
    </ligand>
</feature>
<feature type="site" description="Transition state stabilizer" evidence="17">
    <location>
        <position position="70"/>
    </location>
</feature>
<comment type="cofactor">
    <cofactor evidence="16 19">
        <name>heme b</name>
        <dbReference type="ChEBI" id="CHEBI:60344"/>
    </cofactor>
    <text evidence="16 19">Binds 1 heme b (iron(II)-protoporphyrin IX) group per subunit.</text>
</comment>
<evidence type="ECO:0000256" key="14">
    <source>
        <dbReference type="PIRSR" id="PIRSR600823-1"/>
    </source>
</evidence>
<dbReference type="InterPro" id="IPR002016">
    <property type="entry name" value="Haem_peroxidase"/>
</dbReference>
<keyword evidence="10 19" id="KW-0560">Oxidoreductase</keyword>
<gene>
    <name evidence="21" type="primary">LOC110684611</name>
</gene>
<evidence type="ECO:0000256" key="6">
    <source>
        <dbReference type="ARBA" id="ARBA00022617"/>
    </source>
</evidence>
<feature type="binding site" evidence="16">
    <location>
        <position position="82"/>
    </location>
    <ligand>
        <name>Ca(2+)</name>
        <dbReference type="ChEBI" id="CHEBI:29108"/>
        <label>1</label>
    </ligand>
</feature>
<evidence type="ECO:0000256" key="16">
    <source>
        <dbReference type="PIRSR" id="PIRSR600823-3"/>
    </source>
</evidence>
<feature type="binding site" evidence="15">
    <location>
        <position position="166"/>
    </location>
    <ligand>
        <name>substrate</name>
    </ligand>
</feature>
<evidence type="ECO:0000256" key="8">
    <source>
        <dbReference type="ARBA" id="ARBA00022729"/>
    </source>
</evidence>
<evidence type="ECO:0000256" key="7">
    <source>
        <dbReference type="ARBA" id="ARBA00022723"/>
    </source>
</evidence>
<dbReference type="FunFam" id="1.10.420.10:FF:000007">
    <property type="entry name" value="Peroxidase"/>
    <property type="match status" value="1"/>
</dbReference>
<dbReference type="SMR" id="A0A803MW41"/>
<dbReference type="PANTHER" id="PTHR31517">
    <property type="match status" value="1"/>
</dbReference>
<evidence type="ECO:0000256" key="4">
    <source>
        <dbReference type="ARBA" id="ARBA00022525"/>
    </source>
</evidence>
<dbReference type="InterPro" id="IPR033905">
    <property type="entry name" value="Secretory_peroxidase"/>
</dbReference>
<dbReference type="KEGG" id="cqi:110684611"/>
<keyword evidence="6 19" id="KW-0349">Heme</keyword>
<dbReference type="GO" id="GO:0006979">
    <property type="term" value="P:response to oxidative stress"/>
    <property type="evidence" value="ECO:0007669"/>
    <property type="project" value="UniProtKB-UniRule"/>
</dbReference>
<evidence type="ECO:0000256" key="15">
    <source>
        <dbReference type="PIRSR" id="PIRSR600823-2"/>
    </source>
</evidence>
<dbReference type="CDD" id="cd00693">
    <property type="entry name" value="secretory_peroxidase"/>
    <property type="match status" value="1"/>
</dbReference>
<keyword evidence="7 16" id="KW-0479">Metal-binding</keyword>
<dbReference type="GO" id="GO:0042744">
    <property type="term" value="P:hydrogen peroxide catabolic process"/>
    <property type="evidence" value="ECO:0007669"/>
    <property type="project" value="UniProtKB-KW"/>
</dbReference>
<dbReference type="GeneID" id="110684611"/>
<dbReference type="GO" id="GO:0020037">
    <property type="term" value="F:heme binding"/>
    <property type="evidence" value="ECO:0007669"/>
    <property type="project" value="UniProtKB-UniRule"/>
</dbReference>
<evidence type="ECO:0000256" key="9">
    <source>
        <dbReference type="ARBA" id="ARBA00022837"/>
    </source>
</evidence>
<reference evidence="21" key="2">
    <citation type="submission" date="2021-03" db="UniProtKB">
        <authorList>
            <consortium name="EnsemblPlants"/>
        </authorList>
    </citation>
    <scope>IDENTIFICATION</scope>
</reference>
<dbReference type="EnsemblPlants" id="AUR62036206-RA">
    <property type="protein sequence ID" value="AUR62036206-RA:cds"/>
    <property type="gene ID" value="AUR62036206"/>
</dbReference>
<feature type="binding site" evidence="16">
    <location>
        <position position="256"/>
    </location>
    <ligand>
        <name>Ca(2+)</name>
        <dbReference type="ChEBI" id="CHEBI:29108"/>
        <label>2</label>
    </ligand>
</feature>
<proteinExistence type="inferred from homology"/>
<feature type="active site" description="Proton acceptor" evidence="14">
    <location>
        <position position="74"/>
    </location>
</feature>
<dbReference type="PRINTS" id="PR00458">
    <property type="entry name" value="PEROXIDASE"/>
</dbReference>
<dbReference type="PRINTS" id="PR00461">
    <property type="entry name" value="PLPEROXIDASE"/>
</dbReference>
<evidence type="ECO:0000256" key="2">
    <source>
        <dbReference type="ARBA" id="ARBA00002322"/>
    </source>
</evidence>
<feature type="domain" description="Plant heme peroxidase family profile" evidence="20">
    <location>
        <begin position="31"/>
        <end position="327"/>
    </location>
</feature>
<comment type="subcellular location">
    <subcellularLocation>
        <location evidence="19">Secreted</location>
    </subcellularLocation>
</comment>
<evidence type="ECO:0000256" key="3">
    <source>
        <dbReference type="ARBA" id="ARBA00012313"/>
    </source>
</evidence>
<dbReference type="Gramene" id="AUR62036206-RA">
    <property type="protein sequence ID" value="AUR62036206-RA:cds"/>
    <property type="gene ID" value="AUR62036206"/>
</dbReference>
<comment type="catalytic activity">
    <reaction evidence="1 19">
        <text>2 a phenolic donor + H2O2 = 2 a phenolic radical donor + 2 H2O</text>
        <dbReference type="Rhea" id="RHEA:56136"/>
        <dbReference type="ChEBI" id="CHEBI:15377"/>
        <dbReference type="ChEBI" id="CHEBI:16240"/>
        <dbReference type="ChEBI" id="CHEBI:139520"/>
        <dbReference type="ChEBI" id="CHEBI:139521"/>
        <dbReference type="EC" id="1.11.1.7"/>
    </reaction>
</comment>
<accession>A0A803MW41</accession>
<keyword evidence="5 19" id="KW-0575">Peroxidase</keyword>
<feature type="disulfide bond" evidence="18">
    <location>
        <begin position="125"/>
        <end position="323"/>
    </location>
</feature>
<evidence type="ECO:0000256" key="11">
    <source>
        <dbReference type="ARBA" id="ARBA00023004"/>
    </source>
</evidence>
<feature type="chain" id="PRO_5031604172" description="Peroxidase" evidence="19">
    <location>
        <begin position="27"/>
        <end position="327"/>
    </location>
</feature>
<keyword evidence="11 16" id="KW-0408">Iron</keyword>
<dbReference type="Gene3D" id="1.10.520.10">
    <property type="match status" value="1"/>
</dbReference>
<feature type="binding site" description="axial binding residue" evidence="16">
    <location>
        <position position="196"/>
    </location>
    <ligand>
        <name>heme b</name>
        <dbReference type="ChEBI" id="CHEBI:60344"/>
    </ligand>
    <ligandPart>
        <name>Fe</name>
        <dbReference type="ChEBI" id="CHEBI:18248"/>
    </ligandPart>
</feature>
<dbReference type="EC" id="1.11.1.7" evidence="3 19"/>
<keyword evidence="12 18" id="KW-1015">Disulfide bond</keyword>
<evidence type="ECO:0000256" key="18">
    <source>
        <dbReference type="PIRSR" id="PIRSR600823-5"/>
    </source>
</evidence>
<reference evidence="21" key="1">
    <citation type="journal article" date="2017" name="Nature">
        <title>The genome of Chenopodium quinoa.</title>
        <authorList>
            <person name="Jarvis D.E."/>
            <person name="Ho Y.S."/>
            <person name="Lightfoot D.J."/>
            <person name="Schmoeckel S.M."/>
            <person name="Li B."/>
            <person name="Borm T.J.A."/>
            <person name="Ohyanagi H."/>
            <person name="Mineta K."/>
            <person name="Michell C.T."/>
            <person name="Saber N."/>
            <person name="Kharbatia N.M."/>
            <person name="Rupper R.R."/>
            <person name="Sharp A.R."/>
            <person name="Dally N."/>
            <person name="Boughton B.A."/>
            <person name="Woo Y.H."/>
            <person name="Gao G."/>
            <person name="Schijlen E.G.W.M."/>
            <person name="Guo X."/>
            <person name="Momin A.A."/>
            <person name="Negrao S."/>
            <person name="Al-Babili S."/>
            <person name="Gehring C."/>
            <person name="Roessner U."/>
            <person name="Jung C."/>
            <person name="Murphy K."/>
            <person name="Arold S.T."/>
            <person name="Gojobori T."/>
            <person name="van der Linden C.G."/>
            <person name="van Loo E.N."/>
            <person name="Jellen E.N."/>
            <person name="Maughan P.J."/>
            <person name="Tester M."/>
        </authorList>
    </citation>
    <scope>NUCLEOTIDE SEQUENCE [LARGE SCALE GENOMIC DNA]</scope>
    <source>
        <strain evidence="21">cv. PI 614886</strain>
    </source>
</reference>
<sequence>MARAKSSTMALALGLLVMTLVGECYGQCGDNFKVGYYNGKCGKVDVEAIVFHVVKKHFNEDKDTIADLIRLQFHDCFVRGCDASILLEGEDTEKTARNNLSVDGYDIIEDAKVALDKYCPGVVSCADIIVLAARAATYLGGADWYAVETGRKDGRTSLASDAKQLPRRDIPIPAAVDLFASFGLDTHDFVYLLGCHTVGTAHCENIEDRLYNFNGDADPTMNSDLASSLKMKCPRNANSTEEAFLDQTYGSEFVLDNAYFKRIIEGKGILKVDQELALHPLTKDIVLRTAADETIFRTRIGPSMRKMGLVGVLTEGEVRLGTCKKVR</sequence>
<feature type="binding site" evidence="16">
    <location>
        <position position="93"/>
    </location>
    <ligand>
        <name>Ca(2+)</name>
        <dbReference type="ChEBI" id="CHEBI:29108"/>
        <label>1</label>
    </ligand>
</feature>
<dbReference type="InterPro" id="IPR000823">
    <property type="entry name" value="Peroxidase_pln"/>
</dbReference>
<feature type="binding site" evidence="16">
    <location>
        <position position="197"/>
    </location>
    <ligand>
        <name>Ca(2+)</name>
        <dbReference type="ChEBI" id="CHEBI:29108"/>
        <label>2</label>
    </ligand>
</feature>
<dbReference type="RefSeq" id="XP_021716739.1">
    <property type="nucleotide sequence ID" value="XM_021861047.1"/>
</dbReference>
<feature type="signal peptide" evidence="19">
    <location>
        <begin position="1"/>
        <end position="26"/>
    </location>
</feature>
<evidence type="ECO:0000256" key="5">
    <source>
        <dbReference type="ARBA" id="ARBA00022559"/>
    </source>
</evidence>
<dbReference type="GO" id="GO:0140825">
    <property type="term" value="F:lactoperoxidase activity"/>
    <property type="evidence" value="ECO:0007669"/>
    <property type="project" value="UniProtKB-EC"/>
</dbReference>
<dbReference type="GO" id="GO:0005576">
    <property type="term" value="C:extracellular region"/>
    <property type="evidence" value="ECO:0007669"/>
    <property type="project" value="UniProtKB-SubCell"/>
</dbReference>
<evidence type="ECO:0000256" key="13">
    <source>
        <dbReference type="ARBA" id="ARBA00023324"/>
    </source>
</evidence>
<dbReference type="PROSITE" id="PS50873">
    <property type="entry name" value="PEROXIDASE_4"/>
    <property type="match status" value="1"/>
</dbReference>